<dbReference type="InterPro" id="IPR001789">
    <property type="entry name" value="Sig_transdc_resp-reg_receiver"/>
</dbReference>
<dbReference type="Gene3D" id="3.40.50.2300">
    <property type="match status" value="1"/>
</dbReference>
<dbReference type="Proteomes" id="UP000729357">
    <property type="component" value="Unassembled WGS sequence"/>
</dbReference>
<gene>
    <name evidence="4" type="ORF">KCU98_g18252</name>
</gene>
<dbReference type="PANTHER" id="PTHR43719:SF28">
    <property type="entry name" value="PEROXIDE STRESS-ACTIVATED HISTIDINE KINASE MAK1-RELATED"/>
    <property type="match status" value="1"/>
</dbReference>
<dbReference type="InterPro" id="IPR050956">
    <property type="entry name" value="2C_system_His_kinase"/>
</dbReference>
<reference evidence="4" key="1">
    <citation type="journal article" date="2021" name="J Fungi (Basel)">
        <title>Virulence traits and population genomics of the black yeast Aureobasidium melanogenum.</title>
        <authorList>
            <person name="Cernosa A."/>
            <person name="Sun X."/>
            <person name="Gostincar C."/>
            <person name="Fang C."/>
            <person name="Gunde-Cimerman N."/>
            <person name="Song Z."/>
        </authorList>
    </citation>
    <scope>NUCLEOTIDE SEQUENCE</scope>
    <source>
        <strain evidence="4">EXF-9298</strain>
    </source>
</reference>
<feature type="non-terminal residue" evidence="4">
    <location>
        <position position="1"/>
    </location>
</feature>
<evidence type="ECO:0000256" key="2">
    <source>
        <dbReference type="PROSITE-ProRule" id="PRU00169"/>
    </source>
</evidence>
<accession>A0A9P8JKR4</accession>
<keyword evidence="1 2" id="KW-0597">Phosphoprotein</keyword>
<reference evidence="4" key="2">
    <citation type="submission" date="2021-08" db="EMBL/GenBank/DDBJ databases">
        <authorList>
            <person name="Gostincar C."/>
            <person name="Sun X."/>
            <person name="Song Z."/>
            <person name="Gunde-Cimerman N."/>
        </authorList>
    </citation>
    <scope>NUCLEOTIDE SEQUENCE</scope>
    <source>
        <strain evidence="4">EXF-9298</strain>
    </source>
</reference>
<dbReference type="SUPFAM" id="SSF52172">
    <property type="entry name" value="CheY-like"/>
    <property type="match status" value="1"/>
</dbReference>
<keyword evidence="5" id="KW-1185">Reference proteome</keyword>
<dbReference type="SMART" id="SM00448">
    <property type="entry name" value="REC"/>
    <property type="match status" value="1"/>
</dbReference>
<evidence type="ECO:0000313" key="4">
    <source>
        <dbReference type="EMBL" id="KAG9947677.1"/>
    </source>
</evidence>
<comment type="caution">
    <text evidence="4">The sequence shown here is derived from an EMBL/GenBank/DDBJ whole genome shotgun (WGS) entry which is preliminary data.</text>
</comment>
<evidence type="ECO:0000313" key="5">
    <source>
        <dbReference type="Proteomes" id="UP000729357"/>
    </source>
</evidence>
<dbReference type="Pfam" id="PF00072">
    <property type="entry name" value="Response_reg"/>
    <property type="match status" value="1"/>
</dbReference>
<feature type="non-terminal residue" evidence="4">
    <location>
        <position position="243"/>
    </location>
</feature>
<sequence length="243" mass="28100">IAFVQQVFTSPPHSATQLVLITDLQQRRKLIEQAPQFDYDALAKERRMQFIFKPLKPSKFAAIFDPRKEREMSTDRNQDSAQQVAVSQKQVYEEMTRRLGNKNKRVLLVEDNRVNQMVLLKFLSKVNVKVDTVLDGVQCTEKVFANPHGYYSIILCDLHMPNKDGYQTCREIRKWEKKNKQPYLPIVALSANVMGDVYAKCVDAGFNSYVTKPVDFKELSTVMLTFLDPSDPSQPIEFMKQKK</sequence>
<name>A0A9P8JKR4_AURME</name>
<feature type="modified residue" description="4-aspartylphosphate" evidence="2">
    <location>
        <position position="157"/>
    </location>
</feature>
<evidence type="ECO:0000259" key="3">
    <source>
        <dbReference type="PROSITE" id="PS50110"/>
    </source>
</evidence>
<dbReference type="PROSITE" id="PS50110">
    <property type="entry name" value="RESPONSE_REGULATORY"/>
    <property type="match status" value="1"/>
</dbReference>
<organism evidence="4 5">
    <name type="scientific">Aureobasidium melanogenum</name>
    <name type="common">Aureobasidium pullulans var. melanogenum</name>
    <dbReference type="NCBI Taxonomy" id="46634"/>
    <lineage>
        <taxon>Eukaryota</taxon>
        <taxon>Fungi</taxon>
        <taxon>Dikarya</taxon>
        <taxon>Ascomycota</taxon>
        <taxon>Pezizomycotina</taxon>
        <taxon>Dothideomycetes</taxon>
        <taxon>Dothideomycetidae</taxon>
        <taxon>Dothideales</taxon>
        <taxon>Saccotheciaceae</taxon>
        <taxon>Aureobasidium</taxon>
    </lineage>
</organism>
<dbReference type="FunFam" id="3.40.50.2300:FF:000158">
    <property type="entry name" value="Sensor histidine kinase/response regulator"/>
    <property type="match status" value="1"/>
</dbReference>
<evidence type="ECO:0000256" key="1">
    <source>
        <dbReference type="ARBA" id="ARBA00022553"/>
    </source>
</evidence>
<dbReference type="CDD" id="cd17546">
    <property type="entry name" value="REC_hyHK_CKI1_RcsC-like"/>
    <property type="match status" value="1"/>
</dbReference>
<dbReference type="PANTHER" id="PTHR43719">
    <property type="entry name" value="TWO-COMPONENT HISTIDINE KINASE"/>
    <property type="match status" value="1"/>
</dbReference>
<dbReference type="GO" id="GO:0000160">
    <property type="term" value="P:phosphorelay signal transduction system"/>
    <property type="evidence" value="ECO:0007669"/>
    <property type="project" value="InterPro"/>
</dbReference>
<dbReference type="EMBL" id="JAHFXS010004804">
    <property type="protein sequence ID" value="KAG9947677.1"/>
    <property type="molecule type" value="Genomic_DNA"/>
</dbReference>
<dbReference type="AlphaFoldDB" id="A0A9P8JKR4"/>
<dbReference type="InterPro" id="IPR011006">
    <property type="entry name" value="CheY-like_superfamily"/>
</dbReference>
<proteinExistence type="predicted"/>
<feature type="domain" description="Response regulatory" evidence="3">
    <location>
        <begin position="105"/>
        <end position="227"/>
    </location>
</feature>
<protein>
    <recommendedName>
        <fullName evidence="3">Response regulatory domain-containing protein</fullName>
    </recommendedName>
</protein>